<dbReference type="Gene3D" id="2.60.220.50">
    <property type="match status" value="1"/>
</dbReference>
<dbReference type="OrthoDB" id="1100386at2759"/>
<evidence type="ECO:0000256" key="5">
    <source>
        <dbReference type="ARBA" id="ARBA00022837"/>
    </source>
</evidence>
<dbReference type="Gene3D" id="2.10.25.10">
    <property type="entry name" value="Laminin"/>
    <property type="match status" value="1"/>
</dbReference>
<evidence type="ECO:0000256" key="4">
    <source>
        <dbReference type="ARBA" id="ARBA00022737"/>
    </source>
</evidence>
<evidence type="ECO:0000256" key="11">
    <source>
        <dbReference type="SAM" id="MobiDB-lite"/>
    </source>
</evidence>
<keyword evidence="2 12" id="KW-0812">Transmembrane</keyword>
<dbReference type="SMART" id="SM00303">
    <property type="entry name" value="GPS"/>
    <property type="match status" value="1"/>
</dbReference>
<feature type="domain" description="GAIN-B" evidence="13">
    <location>
        <begin position="122"/>
        <end position="297"/>
    </location>
</feature>
<organism evidence="14 15">
    <name type="scientific">Scyliorhinus torazame</name>
    <name type="common">Cloudy catshark</name>
    <name type="synonym">Catulus torazame</name>
    <dbReference type="NCBI Taxonomy" id="75743"/>
    <lineage>
        <taxon>Eukaryota</taxon>
        <taxon>Metazoa</taxon>
        <taxon>Chordata</taxon>
        <taxon>Craniata</taxon>
        <taxon>Vertebrata</taxon>
        <taxon>Chondrichthyes</taxon>
        <taxon>Elasmobranchii</taxon>
        <taxon>Galeomorphii</taxon>
        <taxon>Galeoidea</taxon>
        <taxon>Carcharhiniformes</taxon>
        <taxon>Scyliorhinidae</taxon>
        <taxon>Scyliorhinus</taxon>
    </lineage>
</organism>
<evidence type="ECO:0000256" key="10">
    <source>
        <dbReference type="ARBA" id="ARBA00023180"/>
    </source>
</evidence>
<evidence type="ECO:0000313" key="15">
    <source>
        <dbReference type="Proteomes" id="UP000288216"/>
    </source>
</evidence>
<protein>
    <recommendedName>
        <fullName evidence="13">GAIN-B domain-containing protein</fullName>
    </recommendedName>
</protein>
<dbReference type="PROSITE" id="PS50221">
    <property type="entry name" value="GAIN_B"/>
    <property type="match status" value="1"/>
</dbReference>
<gene>
    <name evidence="14" type="ORF">scyTo_0016380</name>
</gene>
<dbReference type="CDD" id="cd00054">
    <property type="entry name" value="EGF_CA"/>
    <property type="match status" value="1"/>
</dbReference>
<feature type="transmembrane region" description="Helical" evidence="12">
    <location>
        <begin position="300"/>
        <end position="324"/>
    </location>
</feature>
<name>A0A401PQ05_SCYTO</name>
<dbReference type="InterPro" id="IPR000203">
    <property type="entry name" value="GPS"/>
</dbReference>
<evidence type="ECO:0000256" key="6">
    <source>
        <dbReference type="ARBA" id="ARBA00022889"/>
    </source>
</evidence>
<dbReference type="PANTHER" id="PTHR12011">
    <property type="entry name" value="ADHESION G-PROTEIN COUPLED RECEPTOR"/>
    <property type="match status" value="1"/>
</dbReference>
<dbReference type="Pfam" id="PF00002">
    <property type="entry name" value="7tm_2"/>
    <property type="match status" value="1"/>
</dbReference>
<keyword evidence="15" id="KW-1185">Reference proteome</keyword>
<keyword evidence="3" id="KW-0732">Signal</keyword>
<dbReference type="Gene3D" id="1.20.1070.10">
    <property type="entry name" value="Rhodopsin 7-helix transmembrane proteins"/>
    <property type="match status" value="1"/>
</dbReference>
<keyword evidence="10" id="KW-0325">Glycoprotein</keyword>
<dbReference type="InterPro" id="IPR057244">
    <property type="entry name" value="GAIN_B"/>
</dbReference>
<evidence type="ECO:0000256" key="12">
    <source>
        <dbReference type="SAM" id="Phobius"/>
    </source>
</evidence>
<dbReference type="Pfam" id="PF01825">
    <property type="entry name" value="GPS"/>
    <property type="match status" value="1"/>
</dbReference>
<keyword evidence="9" id="KW-1015">Disulfide bond</keyword>
<dbReference type="OMA" id="MENTAMA"/>
<keyword evidence="7 12" id="KW-1133">Transmembrane helix</keyword>
<comment type="subcellular location">
    <subcellularLocation>
        <location evidence="1">Membrane</location>
        <topology evidence="1">Multi-pass membrane protein</topology>
    </subcellularLocation>
</comment>
<dbReference type="InterPro" id="IPR046338">
    <property type="entry name" value="GAIN_dom_sf"/>
</dbReference>
<dbReference type="InterPro" id="IPR003056">
    <property type="entry name" value="GPCR_2_ADGRE2_ADGRE5"/>
</dbReference>
<keyword evidence="8 12" id="KW-0472">Membrane</keyword>
<dbReference type="SUPFAM" id="SSF57196">
    <property type="entry name" value="EGF/Laminin"/>
    <property type="match status" value="1"/>
</dbReference>
<keyword evidence="4" id="KW-0677">Repeat</keyword>
<evidence type="ECO:0000256" key="2">
    <source>
        <dbReference type="ARBA" id="ARBA00022692"/>
    </source>
</evidence>
<evidence type="ECO:0000313" key="14">
    <source>
        <dbReference type="EMBL" id="GCB75204.1"/>
    </source>
</evidence>
<accession>A0A401PQ05</accession>
<comment type="caution">
    <text evidence="14">The sequence shown here is derived from an EMBL/GenBank/DDBJ whole genome shotgun (WGS) entry which is preliminary data.</text>
</comment>
<evidence type="ECO:0000259" key="13">
    <source>
        <dbReference type="PROSITE" id="PS50221"/>
    </source>
</evidence>
<dbReference type="PANTHER" id="PTHR12011:SF433">
    <property type="entry name" value="ADHESION G PROTEIN-COUPLED RECEPTOR E1-LIKE-RELATED"/>
    <property type="match status" value="1"/>
</dbReference>
<evidence type="ECO:0000256" key="8">
    <source>
        <dbReference type="ARBA" id="ARBA00023136"/>
    </source>
</evidence>
<evidence type="ECO:0000256" key="9">
    <source>
        <dbReference type="ARBA" id="ARBA00023157"/>
    </source>
</evidence>
<sequence>VDECESEDTCGKNTTCQNSAGSYSCIYDPGFRRKPVNAHHVTPESPLNCPNPEKQKNSTLVPCDPKRSETLEQAITEFVNGLLNQSSQLANMEVTQRLNTVAAILDLMENTAMAIALTLPRPGEKTISETSFALKIQVAGGQNESTDGLVVMQVWNNTMEINWRTVTGVNHSDFAAVSLLVFSNMESILNSEIRGESSGRAQKTEQTVPLNSKVITATISNRAASHELPEVVNFTLKLNQGKNSNQKVECVYWKRTAVESIWSSEGCIVFGSNETHVMCQCDHLTSFAILMAPVEIEDDFSMMVISTIGLIVSVLCLAASIVVFTKCRSIQNANTTVHKHLSVNLFLAQLLFLTGIHVGNKVKNEFQKLLFKRRAASLTVTTNIVMTSSETKTA</sequence>
<feature type="non-terminal residue" evidence="14">
    <location>
        <position position="1"/>
    </location>
</feature>
<evidence type="ECO:0000256" key="7">
    <source>
        <dbReference type="ARBA" id="ARBA00022989"/>
    </source>
</evidence>
<dbReference type="InterPro" id="IPR049883">
    <property type="entry name" value="NOTCH1_EGF-like"/>
</dbReference>
<dbReference type="PRINTS" id="PR01278">
    <property type="entry name" value="CD97PROTEIN"/>
</dbReference>
<dbReference type="AlphaFoldDB" id="A0A401PQ05"/>
<dbReference type="InterPro" id="IPR000832">
    <property type="entry name" value="GPCR_2_secretin-like"/>
</dbReference>
<proteinExistence type="predicted"/>
<evidence type="ECO:0000256" key="3">
    <source>
        <dbReference type="ARBA" id="ARBA00022729"/>
    </source>
</evidence>
<evidence type="ECO:0000256" key="1">
    <source>
        <dbReference type="ARBA" id="ARBA00004141"/>
    </source>
</evidence>
<dbReference type="GO" id="GO:0007155">
    <property type="term" value="P:cell adhesion"/>
    <property type="evidence" value="ECO:0007669"/>
    <property type="project" value="UniProtKB-KW"/>
</dbReference>
<dbReference type="GO" id="GO:0004930">
    <property type="term" value="F:G protein-coupled receptor activity"/>
    <property type="evidence" value="ECO:0007669"/>
    <property type="project" value="InterPro"/>
</dbReference>
<reference evidence="14 15" key="1">
    <citation type="journal article" date="2018" name="Nat. Ecol. Evol.">
        <title>Shark genomes provide insights into elasmobranch evolution and the origin of vertebrates.</title>
        <authorList>
            <person name="Hara Y"/>
            <person name="Yamaguchi K"/>
            <person name="Onimaru K"/>
            <person name="Kadota M"/>
            <person name="Koyanagi M"/>
            <person name="Keeley SD"/>
            <person name="Tatsumi K"/>
            <person name="Tanaka K"/>
            <person name="Motone F"/>
            <person name="Kageyama Y"/>
            <person name="Nozu R"/>
            <person name="Adachi N"/>
            <person name="Nishimura O"/>
            <person name="Nakagawa R"/>
            <person name="Tanegashima C"/>
            <person name="Kiyatake I"/>
            <person name="Matsumoto R"/>
            <person name="Murakumo K"/>
            <person name="Nishida K"/>
            <person name="Terakita A"/>
            <person name="Kuratani S"/>
            <person name="Sato K"/>
            <person name="Hyodo S Kuraku.S."/>
        </authorList>
    </citation>
    <scope>NUCLEOTIDE SEQUENCE [LARGE SCALE GENOMIC DNA]</scope>
</reference>
<feature type="region of interest" description="Disordered" evidence="11">
    <location>
        <begin position="36"/>
        <end position="61"/>
    </location>
</feature>
<dbReference type="GO" id="GO:0007189">
    <property type="term" value="P:adenylate cyclase-activating G protein-coupled receptor signaling pathway"/>
    <property type="evidence" value="ECO:0007669"/>
    <property type="project" value="TreeGrafter"/>
</dbReference>
<dbReference type="Proteomes" id="UP000288216">
    <property type="component" value="Unassembled WGS sequence"/>
</dbReference>
<dbReference type="STRING" id="75743.A0A401PQ05"/>
<keyword evidence="5" id="KW-0106">Calcium</keyword>
<keyword evidence="6" id="KW-0130">Cell adhesion</keyword>
<dbReference type="GO" id="GO:0005886">
    <property type="term" value="C:plasma membrane"/>
    <property type="evidence" value="ECO:0007669"/>
    <property type="project" value="TreeGrafter"/>
</dbReference>
<dbReference type="Pfam" id="PF07645">
    <property type="entry name" value="EGF_CA"/>
    <property type="match status" value="1"/>
</dbReference>
<dbReference type="EMBL" id="BFAA01009866">
    <property type="protein sequence ID" value="GCB75204.1"/>
    <property type="molecule type" value="Genomic_DNA"/>
</dbReference>